<accession>A0A812M2Z8</accession>
<keyword evidence="2" id="KW-1185">Reference proteome</keyword>
<dbReference type="AlphaFoldDB" id="A0A812M2Z8"/>
<gene>
    <name evidence="1" type="primary">TY5A</name>
    <name evidence="1" type="ORF">SNAT2548_LOCUS13299</name>
</gene>
<dbReference type="OrthoDB" id="447855at2759"/>
<name>A0A812M2Z8_9DINO</name>
<reference evidence="1" key="1">
    <citation type="submission" date="2021-02" db="EMBL/GenBank/DDBJ databases">
        <authorList>
            <person name="Dougan E. K."/>
            <person name="Rhodes N."/>
            <person name="Thang M."/>
            <person name="Chan C."/>
        </authorList>
    </citation>
    <scope>NUCLEOTIDE SEQUENCE</scope>
</reference>
<proteinExistence type="predicted"/>
<comment type="caution">
    <text evidence="1">The sequence shown here is derived from an EMBL/GenBank/DDBJ whole genome shotgun (WGS) entry which is preliminary data.</text>
</comment>
<protein>
    <submittedName>
        <fullName evidence="1">TY5A protein</fullName>
    </submittedName>
</protein>
<organism evidence="1 2">
    <name type="scientific">Symbiodinium natans</name>
    <dbReference type="NCBI Taxonomy" id="878477"/>
    <lineage>
        <taxon>Eukaryota</taxon>
        <taxon>Sar</taxon>
        <taxon>Alveolata</taxon>
        <taxon>Dinophyceae</taxon>
        <taxon>Suessiales</taxon>
        <taxon>Symbiodiniaceae</taxon>
        <taxon>Symbiodinium</taxon>
    </lineage>
</organism>
<dbReference type="EMBL" id="CAJNDS010001391">
    <property type="protein sequence ID" value="CAE7257432.1"/>
    <property type="molecule type" value="Genomic_DNA"/>
</dbReference>
<evidence type="ECO:0000313" key="2">
    <source>
        <dbReference type="Proteomes" id="UP000604046"/>
    </source>
</evidence>
<sequence>MDHWGLQELRANLSDVPVLFLPECVLELICKGRWPTIVLHADGNHRSARNVNLEALKFLRKPSNELLCMVLVYVDDFLMCFHETYDISVLKGMFKWGEWTDVRKGIKFKGKELVLVQQPNGELCVRVTQTEFTRNSSVGKITRDRSHGNPLLTPAEMTEFRSCSGCLQWLAGQTRPDLAAGATEEVGLMIRPVPLNSETVVVSYGDSSWANAQNYKSQEGIAIVITTRTALEGLDKCVLLDWKTTRTPRVVRSTIAGEAYAADDAIDRAYHTNCMMTEIISGQPVLKTGPKLLHVHATDCRSLFDAVISANPSTEEKRVLMAVRAIEEALDPKWFRWVPTGLMVADVLTKDSDALRWAFLPWLREPTCHLREVRQ</sequence>
<evidence type="ECO:0000313" key="1">
    <source>
        <dbReference type="EMBL" id="CAE7257432.1"/>
    </source>
</evidence>
<dbReference type="Proteomes" id="UP000604046">
    <property type="component" value="Unassembled WGS sequence"/>
</dbReference>